<dbReference type="Proteomes" id="UP000228920">
    <property type="component" value="Unassembled WGS sequence"/>
</dbReference>
<dbReference type="AlphaFoldDB" id="A0A2M7TJW2"/>
<dbReference type="EMBL" id="PFNL01000070">
    <property type="protein sequence ID" value="PIZ46980.1"/>
    <property type="molecule type" value="Genomic_DNA"/>
</dbReference>
<evidence type="ECO:0000313" key="2">
    <source>
        <dbReference type="Proteomes" id="UP000228920"/>
    </source>
</evidence>
<reference evidence="2" key="1">
    <citation type="submission" date="2017-09" db="EMBL/GenBank/DDBJ databases">
        <title>Depth-based differentiation of microbial function through sediment-hosted aquifers and enrichment of novel symbionts in the deep terrestrial subsurface.</title>
        <authorList>
            <person name="Probst A.J."/>
            <person name="Ladd B."/>
            <person name="Jarett J.K."/>
            <person name="Geller-Mcgrath D.E."/>
            <person name="Sieber C.M.K."/>
            <person name="Emerson J.B."/>
            <person name="Anantharaman K."/>
            <person name="Thomas B.C."/>
            <person name="Malmstrom R."/>
            <person name="Stieglmeier M."/>
            <person name="Klingl A."/>
            <person name="Woyke T."/>
            <person name="Ryan C.M."/>
            <person name="Banfield J.F."/>
        </authorList>
    </citation>
    <scope>NUCLEOTIDE SEQUENCE [LARGE SCALE GENOMIC DNA]</scope>
</reference>
<gene>
    <name evidence="1" type="ORF">COY32_02520</name>
</gene>
<name>A0A2M7TJW2_UNCKA</name>
<comment type="caution">
    <text evidence="1">The sequence shown here is derived from an EMBL/GenBank/DDBJ whole genome shotgun (WGS) entry which is preliminary data.</text>
</comment>
<evidence type="ECO:0000313" key="1">
    <source>
        <dbReference type="EMBL" id="PIZ46980.1"/>
    </source>
</evidence>
<protein>
    <submittedName>
        <fullName evidence="1">Uncharacterized protein</fullName>
    </submittedName>
</protein>
<sequence length="472" mass="53108">MSNNLNTPTPEQIEQPAFDQHVEIEPTVDPIAQQIYEVSQLTRHYIALIKKLPKNLRRFSAIPLPEHFFEAGTAHISCRVSVSENGAGIWFEVGRNRGAFDRNDQKGIHTFYENLEIVGNEAQQTFGGNKDSHNSISTDETSVSARLEIPLDVKADEDCESMEMLRFFCTKFQVDPSILFHEKNIPILRNNIAEKQRTLENLIALSEWLSVHKDEVVSTILQTAETTLDIMETTQEPSIDIANLKNRATQNSSRLLLSEFENSLFTYYLENTFDPLECQKRIDHAIEQIKTQASVRVLRHNFTHATSQLMSHIVATSTVTPNPHSLKHSYVSLLHPNEKVGITFGEVGTILRWTTQGSMYFEIDPADIDGQTIYVTGDSGSAGYIPHDIFDEVMDTKTAIAMASIRTLGDGHNDIIEAQISGDIDLSSIKGGRVLHCLKPQKNHIELVTNLLPLCKEYGFIILIHEDNLLKA</sequence>
<organism evidence="1 2">
    <name type="scientific">candidate division WWE3 bacterium CG_4_10_14_0_2_um_filter_41_14</name>
    <dbReference type="NCBI Taxonomy" id="1975072"/>
    <lineage>
        <taxon>Bacteria</taxon>
        <taxon>Katanobacteria</taxon>
    </lineage>
</organism>
<accession>A0A2M7TJW2</accession>
<proteinExistence type="predicted"/>